<organism evidence="1 2">
    <name type="scientific">Pluteus cervinus</name>
    <dbReference type="NCBI Taxonomy" id="181527"/>
    <lineage>
        <taxon>Eukaryota</taxon>
        <taxon>Fungi</taxon>
        <taxon>Dikarya</taxon>
        <taxon>Basidiomycota</taxon>
        <taxon>Agaricomycotina</taxon>
        <taxon>Agaricomycetes</taxon>
        <taxon>Agaricomycetidae</taxon>
        <taxon>Agaricales</taxon>
        <taxon>Pluteineae</taxon>
        <taxon>Pluteaceae</taxon>
        <taxon>Pluteus</taxon>
    </lineage>
</organism>
<dbReference type="EMBL" id="ML208259">
    <property type="protein sequence ID" value="TFK76618.1"/>
    <property type="molecule type" value="Genomic_DNA"/>
</dbReference>
<reference evidence="1 2" key="1">
    <citation type="journal article" date="2019" name="Nat. Ecol. Evol.">
        <title>Megaphylogeny resolves global patterns of mushroom evolution.</title>
        <authorList>
            <person name="Varga T."/>
            <person name="Krizsan K."/>
            <person name="Foldi C."/>
            <person name="Dima B."/>
            <person name="Sanchez-Garcia M."/>
            <person name="Sanchez-Ramirez S."/>
            <person name="Szollosi G.J."/>
            <person name="Szarkandi J.G."/>
            <person name="Papp V."/>
            <person name="Albert L."/>
            <person name="Andreopoulos W."/>
            <person name="Angelini C."/>
            <person name="Antonin V."/>
            <person name="Barry K.W."/>
            <person name="Bougher N.L."/>
            <person name="Buchanan P."/>
            <person name="Buyck B."/>
            <person name="Bense V."/>
            <person name="Catcheside P."/>
            <person name="Chovatia M."/>
            <person name="Cooper J."/>
            <person name="Damon W."/>
            <person name="Desjardin D."/>
            <person name="Finy P."/>
            <person name="Geml J."/>
            <person name="Haridas S."/>
            <person name="Hughes K."/>
            <person name="Justo A."/>
            <person name="Karasinski D."/>
            <person name="Kautmanova I."/>
            <person name="Kiss B."/>
            <person name="Kocsube S."/>
            <person name="Kotiranta H."/>
            <person name="LaButti K.M."/>
            <person name="Lechner B.E."/>
            <person name="Liimatainen K."/>
            <person name="Lipzen A."/>
            <person name="Lukacs Z."/>
            <person name="Mihaltcheva S."/>
            <person name="Morgado L.N."/>
            <person name="Niskanen T."/>
            <person name="Noordeloos M.E."/>
            <person name="Ohm R.A."/>
            <person name="Ortiz-Santana B."/>
            <person name="Ovrebo C."/>
            <person name="Racz N."/>
            <person name="Riley R."/>
            <person name="Savchenko A."/>
            <person name="Shiryaev A."/>
            <person name="Soop K."/>
            <person name="Spirin V."/>
            <person name="Szebenyi C."/>
            <person name="Tomsovsky M."/>
            <person name="Tulloss R.E."/>
            <person name="Uehling J."/>
            <person name="Grigoriev I.V."/>
            <person name="Vagvolgyi C."/>
            <person name="Papp T."/>
            <person name="Martin F.M."/>
            <person name="Miettinen O."/>
            <person name="Hibbett D.S."/>
            <person name="Nagy L.G."/>
        </authorList>
    </citation>
    <scope>NUCLEOTIDE SEQUENCE [LARGE SCALE GENOMIC DNA]</scope>
    <source>
        <strain evidence="1 2">NL-1719</strain>
    </source>
</reference>
<accession>A0ACD3BES9</accession>
<protein>
    <submittedName>
        <fullName evidence="1">Uncharacterized protein</fullName>
    </submittedName>
</protein>
<proteinExistence type="predicted"/>
<name>A0ACD3BES9_9AGAR</name>
<gene>
    <name evidence="1" type="ORF">BDN72DRAFT_829757</name>
</gene>
<dbReference type="Proteomes" id="UP000308600">
    <property type="component" value="Unassembled WGS sequence"/>
</dbReference>
<keyword evidence="2" id="KW-1185">Reference proteome</keyword>
<evidence type="ECO:0000313" key="2">
    <source>
        <dbReference type="Proteomes" id="UP000308600"/>
    </source>
</evidence>
<evidence type="ECO:0000313" key="1">
    <source>
        <dbReference type="EMBL" id="TFK76618.1"/>
    </source>
</evidence>
<sequence>MVDSEICWNGSSSNPPSILKAYHPSIGQALSSHFSNFWVRNQLDVAWELLRRQVYKSKAGPLVDFVEKICSDLIFYNYLSSELCTFNGLTLPRNAIIYKLETHSKQIAGPSNLFARAIGITEELLKHLSESIPRNFSCYVLFLRKWPSRERIQDLHLCQLAKTWKTRTTRKGFGSPRRRKEF</sequence>